<keyword evidence="2" id="KW-1185">Reference proteome</keyword>
<proteinExistence type="predicted"/>
<evidence type="ECO:0008006" key="3">
    <source>
        <dbReference type="Google" id="ProtNLM"/>
    </source>
</evidence>
<dbReference type="RefSeq" id="WP_056752229.1">
    <property type="nucleotide sequence ID" value="NZ_BMLD01000001.1"/>
</dbReference>
<dbReference type="Pfam" id="PF09866">
    <property type="entry name" value="DUF2093"/>
    <property type="match status" value="1"/>
</dbReference>
<dbReference type="EMBL" id="JAVDRL010000009">
    <property type="protein sequence ID" value="MDR6532447.1"/>
    <property type="molecule type" value="Genomic_DNA"/>
</dbReference>
<sequence>MNAFDPNLGKSGGPATLHYGDGEFAVMSPGQYVLCAVTGAKVALENLRYWSPELQEPYAGPAEALKRWRESRG</sequence>
<dbReference type="InterPro" id="IPR018661">
    <property type="entry name" value="DUF2093"/>
</dbReference>
<organism evidence="1 2">
    <name type="scientific">Caulobacter rhizosphaerae</name>
    <dbReference type="NCBI Taxonomy" id="2010972"/>
    <lineage>
        <taxon>Bacteria</taxon>
        <taxon>Pseudomonadati</taxon>
        <taxon>Pseudomonadota</taxon>
        <taxon>Alphaproteobacteria</taxon>
        <taxon>Caulobacterales</taxon>
        <taxon>Caulobacteraceae</taxon>
        <taxon>Caulobacter</taxon>
    </lineage>
</organism>
<evidence type="ECO:0000313" key="1">
    <source>
        <dbReference type="EMBL" id="MDR6532447.1"/>
    </source>
</evidence>
<gene>
    <name evidence="1" type="ORF">J2800_003205</name>
</gene>
<reference evidence="1 2" key="1">
    <citation type="submission" date="2023-07" db="EMBL/GenBank/DDBJ databases">
        <title>Sorghum-associated microbial communities from plants grown in Nebraska, USA.</title>
        <authorList>
            <person name="Schachtman D."/>
        </authorList>
    </citation>
    <scope>NUCLEOTIDE SEQUENCE [LARGE SCALE GENOMIC DNA]</scope>
    <source>
        <strain evidence="1 2">DS2154</strain>
    </source>
</reference>
<name>A0ABU1N2E8_9CAUL</name>
<evidence type="ECO:0000313" key="2">
    <source>
        <dbReference type="Proteomes" id="UP001262754"/>
    </source>
</evidence>
<accession>A0ABU1N2E8</accession>
<dbReference type="Proteomes" id="UP001262754">
    <property type="component" value="Unassembled WGS sequence"/>
</dbReference>
<protein>
    <recommendedName>
        <fullName evidence="3">DUF2093 domain-containing protein</fullName>
    </recommendedName>
</protein>
<comment type="caution">
    <text evidence="1">The sequence shown here is derived from an EMBL/GenBank/DDBJ whole genome shotgun (WGS) entry which is preliminary data.</text>
</comment>